<keyword evidence="4" id="KW-1185">Reference proteome</keyword>
<feature type="signal peptide" evidence="3">
    <location>
        <begin position="1"/>
        <end position="23"/>
    </location>
</feature>
<evidence type="ECO:0000256" key="3">
    <source>
        <dbReference type="SAM" id="SignalP"/>
    </source>
</evidence>
<dbReference type="OrthoDB" id="1888725at2759"/>
<dbReference type="PANTHER" id="PTHR31614:SF24">
    <property type="entry name" value="OLEE1-LIKE PROTEIN"/>
    <property type="match status" value="1"/>
</dbReference>
<keyword evidence="3" id="KW-0732">Signal</keyword>
<reference evidence="5" key="1">
    <citation type="submission" date="2025-08" db="UniProtKB">
        <authorList>
            <consortium name="RefSeq"/>
        </authorList>
    </citation>
    <scope>IDENTIFICATION</scope>
</reference>
<evidence type="ECO:0000256" key="2">
    <source>
        <dbReference type="ARBA" id="ARBA00023157"/>
    </source>
</evidence>
<dbReference type="AlphaFoldDB" id="A0A6I9UIA7"/>
<evidence type="ECO:0000256" key="1">
    <source>
        <dbReference type="ARBA" id="ARBA00010049"/>
    </source>
</evidence>
<dbReference type="FunCoup" id="A0A6I9UIA7">
    <property type="interactions" value="140"/>
</dbReference>
<gene>
    <name evidence="5" type="primary">LOC105179501</name>
</gene>
<keyword evidence="2" id="KW-1015">Disulfide bond</keyword>
<protein>
    <submittedName>
        <fullName evidence="5">Olee1-like protein</fullName>
    </submittedName>
</protein>
<dbReference type="Pfam" id="PF01190">
    <property type="entry name" value="Pollen_Ole_e_1"/>
    <property type="match status" value="1"/>
</dbReference>
<comment type="similarity">
    <text evidence="1">Belongs to the Ole e I family.</text>
</comment>
<dbReference type="GeneID" id="105179501"/>
<dbReference type="RefSeq" id="XP_011101449.1">
    <property type="nucleotide sequence ID" value="XM_011103147.1"/>
</dbReference>
<dbReference type="InParanoid" id="A0A6I9UIA7"/>
<proteinExistence type="inferred from homology"/>
<dbReference type="InterPro" id="IPR006041">
    <property type="entry name" value="Pollen_Ole_e1_allergen"/>
</dbReference>
<sequence length="171" mass="18835">MARLAIVLAGALCLLSLAQLANAQEPQFIVKGRVFCEVCRANFINKFSKPMVGAEVKLECRDEESGMVTYSLTGGVTNDKGEYRLAAEGDHEAEYCEVTLVKSSEPDCAEIPVDGLGEIPAAEITLTANNGFHDTFRHANALFFTKKEAMPQCEELYKELEEDKEDEEPLP</sequence>
<name>A0A6I9UIA7_SESIN</name>
<feature type="chain" id="PRO_5026687865" evidence="3">
    <location>
        <begin position="24"/>
        <end position="171"/>
    </location>
</feature>
<evidence type="ECO:0000313" key="4">
    <source>
        <dbReference type="Proteomes" id="UP000504604"/>
    </source>
</evidence>
<evidence type="ECO:0000313" key="5">
    <source>
        <dbReference type="RefSeq" id="XP_011101449.1"/>
    </source>
</evidence>
<dbReference type="PANTHER" id="PTHR31614">
    <property type="entry name" value="PROTEIN DOWNSTREAM OF FLC-RELATED"/>
    <property type="match status" value="1"/>
</dbReference>
<accession>A0A6I9UIA7</accession>
<dbReference type="KEGG" id="sind:105179501"/>
<dbReference type="Proteomes" id="UP000504604">
    <property type="component" value="Unplaced"/>
</dbReference>
<organism evidence="4 5">
    <name type="scientific">Sesamum indicum</name>
    <name type="common">Oriental sesame</name>
    <name type="synonym">Sesamum orientale</name>
    <dbReference type="NCBI Taxonomy" id="4182"/>
    <lineage>
        <taxon>Eukaryota</taxon>
        <taxon>Viridiplantae</taxon>
        <taxon>Streptophyta</taxon>
        <taxon>Embryophyta</taxon>
        <taxon>Tracheophyta</taxon>
        <taxon>Spermatophyta</taxon>
        <taxon>Magnoliopsida</taxon>
        <taxon>eudicotyledons</taxon>
        <taxon>Gunneridae</taxon>
        <taxon>Pentapetalae</taxon>
        <taxon>asterids</taxon>
        <taxon>lamiids</taxon>
        <taxon>Lamiales</taxon>
        <taxon>Pedaliaceae</taxon>
        <taxon>Sesamum</taxon>
    </lineage>
</organism>